<comment type="caution">
    <text evidence="11">The sequence shown here is derived from an EMBL/GenBank/DDBJ whole genome shotgun (WGS) entry which is preliminary data.</text>
</comment>
<feature type="active site" evidence="7">
    <location>
        <position position="116"/>
    </location>
</feature>
<sequence>MANPATPTGSPADAPAAGKRKESWSESLRVLLIYVLCFLGIRTFLFEPYNIPSASMVPTLQVGDYLFVNKFAYGYSRFSLPFSPDLFDGRIFFSAPHRGDVAVFRFTKDTSIDYIKRIVGLPGDTIQVREGELYLNGKLVPRKPIGDYTGIDENRNQLPGKLYDETLPSPRAGAPDHTVTHRILKLTDLGDANNTPVYTVPQGYFFAMGDDRDDSADSRFQGDAPEDLGYVPMQNLVGRATILFFSWDAAHPWYEFWYWPVEVRWSRLLHMVH</sequence>
<dbReference type="InterPro" id="IPR000223">
    <property type="entry name" value="Pept_S26A_signal_pept_1"/>
</dbReference>
<keyword evidence="12" id="KW-1185">Reference proteome</keyword>
<comment type="catalytic activity">
    <reaction evidence="1 8">
        <text>Cleavage of hydrophobic, N-terminal signal or leader sequences from secreted and periplasmic proteins.</text>
        <dbReference type="EC" id="3.4.21.89"/>
    </reaction>
</comment>
<feature type="active site" evidence="7">
    <location>
        <position position="55"/>
    </location>
</feature>
<comment type="subcellular location">
    <subcellularLocation>
        <location evidence="9">Membrane</location>
        <topology evidence="9">Single-pass type II membrane protein</topology>
    </subcellularLocation>
</comment>
<name>A0A839UYM9_9PROT</name>
<dbReference type="Proteomes" id="UP000557688">
    <property type="component" value="Unassembled WGS sequence"/>
</dbReference>
<dbReference type="SUPFAM" id="SSF51306">
    <property type="entry name" value="LexA/Signal peptidase"/>
    <property type="match status" value="1"/>
</dbReference>
<feature type="domain" description="Peptidase S26" evidence="10">
    <location>
        <begin position="26"/>
        <end position="244"/>
    </location>
</feature>
<evidence type="ECO:0000256" key="6">
    <source>
        <dbReference type="ARBA" id="ARBA00022801"/>
    </source>
</evidence>
<keyword evidence="6 8" id="KW-0378">Hydrolase</keyword>
<dbReference type="InterPro" id="IPR019533">
    <property type="entry name" value="Peptidase_S26"/>
</dbReference>
<organism evidence="11 12">
    <name type="scientific">Endobacter medicaginis</name>
    <dbReference type="NCBI Taxonomy" id="1181271"/>
    <lineage>
        <taxon>Bacteria</taxon>
        <taxon>Pseudomonadati</taxon>
        <taxon>Pseudomonadota</taxon>
        <taxon>Alphaproteobacteria</taxon>
        <taxon>Acetobacterales</taxon>
        <taxon>Acetobacteraceae</taxon>
        <taxon>Endobacter</taxon>
    </lineage>
</organism>
<evidence type="ECO:0000256" key="4">
    <source>
        <dbReference type="ARBA" id="ARBA00019232"/>
    </source>
</evidence>
<dbReference type="EC" id="3.4.21.89" evidence="3 8"/>
<protein>
    <recommendedName>
        <fullName evidence="4 8">Signal peptidase I</fullName>
        <ecNumber evidence="3 8">3.4.21.89</ecNumber>
    </recommendedName>
</protein>
<dbReference type="NCBIfam" id="TIGR02227">
    <property type="entry name" value="sigpep_I_bact"/>
    <property type="match status" value="1"/>
</dbReference>
<dbReference type="AlphaFoldDB" id="A0A839UYM9"/>
<dbReference type="GO" id="GO:0006465">
    <property type="term" value="P:signal peptide processing"/>
    <property type="evidence" value="ECO:0007669"/>
    <property type="project" value="InterPro"/>
</dbReference>
<evidence type="ECO:0000256" key="8">
    <source>
        <dbReference type="RuleBase" id="RU003993"/>
    </source>
</evidence>
<proteinExistence type="inferred from homology"/>
<dbReference type="InterPro" id="IPR036286">
    <property type="entry name" value="LexA/Signal_pep-like_sf"/>
</dbReference>
<dbReference type="PRINTS" id="PR00727">
    <property type="entry name" value="LEADERPTASE"/>
</dbReference>
<feature type="transmembrane region" description="Helical" evidence="8">
    <location>
        <begin position="28"/>
        <end position="46"/>
    </location>
</feature>
<dbReference type="PROSITE" id="PS00501">
    <property type="entry name" value="SPASE_I_1"/>
    <property type="match status" value="1"/>
</dbReference>
<dbReference type="Pfam" id="PF10502">
    <property type="entry name" value="Peptidase_S26"/>
    <property type="match status" value="1"/>
</dbReference>
<dbReference type="EMBL" id="JACHXV010000003">
    <property type="protein sequence ID" value="MBB3173240.1"/>
    <property type="molecule type" value="Genomic_DNA"/>
</dbReference>
<evidence type="ECO:0000256" key="2">
    <source>
        <dbReference type="ARBA" id="ARBA00009370"/>
    </source>
</evidence>
<dbReference type="PROSITE" id="PS00760">
    <property type="entry name" value="SPASE_I_2"/>
    <property type="match status" value="1"/>
</dbReference>
<comment type="similarity">
    <text evidence="2 9">Belongs to the peptidase S26 family.</text>
</comment>
<keyword evidence="5 8" id="KW-0645">Protease</keyword>
<evidence type="ECO:0000256" key="5">
    <source>
        <dbReference type="ARBA" id="ARBA00022670"/>
    </source>
</evidence>
<dbReference type="PANTHER" id="PTHR43390">
    <property type="entry name" value="SIGNAL PEPTIDASE I"/>
    <property type="match status" value="1"/>
</dbReference>
<reference evidence="11 12" key="1">
    <citation type="submission" date="2020-08" db="EMBL/GenBank/DDBJ databases">
        <title>Genomic Encyclopedia of Type Strains, Phase III (KMG-III): the genomes of soil and plant-associated and newly described type strains.</title>
        <authorList>
            <person name="Whitman W."/>
        </authorList>
    </citation>
    <scope>NUCLEOTIDE SEQUENCE [LARGE SCALE GENOMIC DNA]</scope>
    <source>
        <strain evidence="11 12">CECT 8088</strain>
    </source>
</reference>
<evidence type="ECO:0000259" key="10">
    <source>
        <dbReference type="Pfam" id="PF10502"/>
    </source>
</evidence>
<evidence type="ECO:0000256" key="9">
    <source>
        <dbReference type="RuleBase" id="RU362042"/>
    </source>
</evidence>
<dbReference type="GO" id="GO:0004252">
    <property type="term" value="F:serine-type endopeptidase activity"/>
    <property type="evidence" value="ECO:0007669"/>
    <property type="project" value="InterPro"/>
</dbReference>
<dbReference type="PANTHER" id="PTHR43390:SF1">
    <property type="entry name" value="CHLOROPLAST PROCESSING PEPTIDASE"/>
    <property type="match status" value="1"/>
</dbReference>
<dbReference type="GO" id="GO:0009003">
    <property type="term" value="F:signal peptidase activity"/>
    <property type="evidence" value="ECO:0007669"/>
    <property type="project" value="UniProtKB-EC"/>
</dbReference>
<dbReference type="InterPro" id="IPR019756">
    <property type="entry name" value="Pept_S26A_signal_pept_1_Ser-AS"/>
</dbReference>
<evidence type="ECO:0000313" key="12">
    <source>
        <dbReference type="Proteomes" id="UP000557688"/>
    </source>
</evidence>
<dbReference type="InterPro" id="IPR019757">
    <property type="entry name" value="Pept_S26A_signal_pept_1_Lys-AS"/>
</dbReference>
<gene>
    <name evidence="11" type="ORF">FHR90_001058</name>
</gene>
<accession>A0A839UYM9</accession>
<evidence type="ECO:0000313" key="11">
    <source>
        <dbReference type="EMBL" id="MBB3173240.1"/>
    </source>
</evidence>
<dbReference type="CDD" id="cd06530">
    <property type="entry name" value="S26_SPase_I"/>
    <property type="match status" value="1"/>
</dbReference>
<evidence type="ECO:0000256" key="3">
    <source>
        <dbReference type="ARBA" id="ARBA00013208"/>
    </source>
</evidence>
<evidence type="ECO:0000256" key="7">
    <source>
        <dbReference type="PIRSR" id="PIRSR600223-1"/>
    </source>
</evidence>
<evidence type="ECO:0000256" key="1">
    <source>
        <dbReference type="ARBA" id="ARBA00000677"/>
    </source>
</evidence>
<dbReference type="GO" id="GO:0016020">
    <property type="term" value="C:membrane"/>
    <property type="evidence" value="ECO:0007669"/>
    <property type="project" value="UniProtKB-SubCell"/>
</dbReference>
<dbReference type="Gene3D" id="2.10.109.10">
    <property type="entry name" value="Umud Fragment, subunit A"/>
    <property type="match status" value="1"/>
</dbReference>
<keyword evidence="8" id="KW-0812">Transmembrane</keyword>
<keyword evidence="8" id="KW-1133">Transmembrane helix</keyword>
<keyword evidence="8" id="KW-0472">Membrane</keyword>